<dbReference type="GO" id="GO:0005096">
    <property type="term" value="F:GTPase activator activity"/>
    <property type="evidence" value="ECO:0007669"/>
    <property type="project" value="UniProtKB-KW"/>
</dbReference>
<dbReference type="Gene3D" id="3.40.50.11210">
    <property type="entry name" value="Rap/Ran-GAP"/>
    <property type="match status" value="1"/>
</dbReference>
<dbReference type="GO" id="GO:0005886">
    <property type="term" value="C:plasma membrane"/>
    <property type="evidence" value="ECO:0007669"/>
    <property type="project" value="TreeGrafter"/>
</dbReference>
<feature type="compositionally biased region" description="Polar residues" evidence="2">
    <location>
        <begin position="574"/>
        <end position="589"/>
    </location>
</feature>
<comment type="caution">
    <text evidence="4">The sequence shown here is derived from an EMBL/GenBank/DDBJ whole genome shotgun (WGS) entry which is preliminary data.</text>
</comment>
<keyword evidence="5" id="KW-1185">Reference proteome</keyword>
<dbReference type="InterPro" id="IPR035974">
    <property type="entry name" value="Rap/Ran-GAP_sf"/>
</dbReference>
<organism evidence="4 5">
    <name type="scientific">Mugilogobius chulae</name>
    <name type="common">yellowstripe goby</name>
    <dbReference type="NCBI Taxonomy" id="88201"/>
    <lineage>
        <taxon>Eukaryota</taxon>
        <taxon>Metazoa</taxon>
        <taxon>Chordata</taxon>
        <taxon>Craniata</taxon>
        <taxon>Vertebrata</taxon>
        <taxon>Euteleostomi</taxon>
        <taxon>Actinopterygii</taxon>
        <taxon>Neopterygii</taxon>
        <taxon>Teleostei</taxon>
        <taxon>Neoteleostei</taxon>
        <taxon>Acanthomorphata</taxon>
        <taxon>Gobiaria</taxon>
        <taxon>Gobiiformes</taxon>
        <taxon>Gobioidei</taxon>
        <taxon>Gobiidae</taxon>
        <taxon>Gobionellinae</taxon>
        <taxon>Mugilogobius</taxon>
    </lineage>
</organism>
<accession>A0AAW0MSU1</accession>
<dbReference type="PANTHER" id="PTHR15711:SF66">
    <property type="entry name" value="RAP1 GTPASE-ACTIVATING PROTEIN 2"/>
    <property type="match status" value="1"/>
</dbReference>
<dbReference type="Pfam" id="PF02145">
    <property type="entry name" value="Rap_GAP"/>
    <property type="match status" value="1"/>
</dbReference>
<sequence length="589" mass="64911">MAPPTMAPPTAAPPRTAPPTVKCVASFSTVTVDDYIPYPSGRGESDALPQSPCSSLSSLSPLSPPPLHVSPVAVPVLLSPPPSLILPLLFPRPCLLLTCLLLLFQVLRRGAPFPQVLLPPFGGYWIEGRSQPGALWERGGRTGSGTGLQEVLHRTRLKLVFCCRSQEKSVYHRVPLIQDQDFPSVPELAQRLSPEAGAHTFCPVLFPKASQLILNFDQHEVNHTFKFGVILQRSGQVTEEQMFSNTEEPAAFSHFLSLLGQTVELQDFSGFRGGLDVVHGQTGSQSVYTRHRDQEVMFHVCTKLPFNPQDPQQLQRKRHIGNDIVAVVFQEEDTPFCPDVIASNFLHAFVLVQPHGGDAYKVSVTAREDVPEFGPALPRPPVFKQGPDFTEFLLTKLINAEKACYKSQRFERTRSALLVSLLDELHTRSQCMLGVRPQCMLGLWEEEEQVENGHAPGHAPGHAHGHAPGHGGLLESLKRAMRGRSVSMETMSRGRPELTSSLSVSNELSSASPSKRRSGKFPRLLSVDSQTDRVHSCLNGHRSLDHPTLDETTNQRSPEAGLRHRFVGKKDRISSSCSCSFNPRTSDDQ</sequence>
<feature type="compositionally biased region" description="Low complexity" evidence="2">
    <location>
        <begin position="498"/>
        <end position="513"/>
    </location>
</feature>
<dbReference type="EMBL" id="JBBPFD010000125">
    <property type="protein sequence ID" value="KAK7880221.1"/>
    <property type="molecule type" value="Genomic_DNA"/>
</dbReference>
<feature type="region of interest" description="Disordered" evidence="2">
    <location>
        <begin position="486"/>
        <end position="523"/>
    </location>
</feature>
<reference evidence="5" key="1">
    <citation type="submission" date="2024-04" db="EMBL/GenBank/DDBJ databases">
        <title>Salinicola lusitanus LLJ914,a marine bacterium isolated from the Okinawa Trough.</title>
        <authorList>
            <person name="Li J."/>
        </authorList>
    </citation>
    <scope>NUCLEOTIDE SEQUENCE [LARGE SCALE GENOMIC DNA]</scope>
</reference>
<dbReference type="InterPro" id="IPR000331">
    <property type="entry name" value="Rap/Ran_GAP_dom"/>
</dbReference>
<keyword evidence="1" id="KW-0343">GTPase activation</keyword>
<dbReference type="PANTHER" id="PTHR15711">
    <property type="entry name" value="RAP GTPASE-ACTIVATING PROTEIN"/>
    <property type="match status" value="1"/>
</dbReference>
<dbReference type="Proteomes" id="UP001460270">
    <property type="component" value="Unassembled WGS sequence"/>
</dbReference>
<evidence type="ECO:0000256" key="1">
    <source>
        <dbReference type="ARBA" id="ARBA00022468"/>
    </source>
</evidence>
<feature type="region of interest" description="Disordered" evidence="2">
    <location>
        <begin position="450"/>
        <end position="473"/>
    </location>
</feature>
<dbReference type="Pfam" id="PF21022">
    <property type="entry name" value="Rap-GAP_dimer"/>
    <property type="match status" value="1"/>
</dbReference>
<dbReference type="GO" id="GO:0051056">
    <property type="term" value="P:regulation of small GTPase mediated signal transduction"/>
    <property type="evidence" value="ECO:0007669"/>
    <property type="project" value="InterPro"/>
</dbReference>
<dbReference type="InterPro" id="IPR050989">
    <property type="entry name" value="Rap1_Ran_GAP"/>
</dbReference>
<name>A0AAW0MSU1_9GOBI</name>
<gene>
    <name evidence="4" type="ORF">WMY93_033104</name>
</gene>
<feature type="domain" description="Rap-GAP" evidence="3">
    <location>
        <begin position="213"/>
        <end position="425"/>
    </location>
</feature>
<protein>
    <recommendedName>
        <fullName evidence="3">Rap-GAP domain-containing protein</fullName>
    </recommendedName>
</protein>
<dbReference type="FunFam" id="3.40.50.11210:FF:000001">
    <property type="entry name" value="Ral GTPase-activating protein subunit alpha-1 isoform 1"/>
    <property type="match status" value="1"/>
</dbReference>
<dbReference type="GO" id="GO:0005737">
    <property type="term" value="C:cytoplasm"/>
    <property type="evidence" value="ECO:0007669"/>
    <property type="project" value="TreeGrafter"/>
</dbReference>
<dbReference type="AlphaFoldDB" id="A0AAW0MSU1"/>
<dbReference type="SUPFAM" id="SSF111347">
    <property type="entry name" value="Rap/Ran-GAP"/>
    <property type="match status" value="1"/>
</dbReference>
<feature type="region of interest" description="Disordered" evidence="2">
    <location>
        <begin position="538"/>
        <end position="589"/>
    </location>
</feature>
<dbReference type="Gene3D" id="6.10.140.210">
    <property type="match status" value="1"/>
</dbReference>
<evidence type="ECO:0000259" key="3">
    <source>
        <dbReference type="PROSITE" id="PS50085"/>
    </source>
</evidence>
<evidence type="ECO:0000313" key="4">
    <source>
        <dbReference type="EMBL" id="KAK7880221.1"/>
    </source>
</evidence>
<feature type="non-terminal residue" evidence="4">
    <location>
        <position position="589"/>
    </location>
</feature>
<proteinExistence type="predicted"/>
<dbReference type="PROSITE" id="PS50085">
    <property type="entry name" value="RAPGAP"/>
    <property type="match status" value="1"/>
</dbReference>
<evidence type="ECO:0000256" key="2">
    <source>
        <dbReference type="SAM" id="MobiDB-lite"/>
    </source>
</evidence>
<evidence type="ECO:0000313" key="5">
    <source>
        <dbReference type="Proteomes" id="UP001460270"/>
    </source>
</evidence>